<sequence>MLDFSHEHPPFHRYLRPPMSVVAEGAPRSRILDPAAIERKLALNTYNVDPTRAHIRIIDHDVCLQCERQQCINCCPANCYVPADDGRVVFSYEGCVECGTCRIVCHVYDNIEWTYPRGGFGIQYQHG</sequence>
<dbReference type="InterPro" id="IPR012206">
    <property type="entry name" value="Fd_FixX"/>
</dbReference>
<evidence type="ECO:0000256" key="2">
    <source>
        <dbReference type="ARBA" id="ARBA00009192"/>
    </source>
</evidence>
<evidence type="ECO:0000256" key="6">
    <source>
        <dbReference type="ARBA" id="ARBA00022982"/>
    </source>
</evidence>
<proteinExistence type="predicted"/>
<keyword evidence="9" id="KW-0535">Nitrogen fixation</keyword>
<feature type="domain" description="4Fe-4S ferredoxin-type" evidence="10">
    <location>
        <begin position="54"/>
        <end position="85"/>
    </location>
</feature>
<gene>
    <name evidence="11" type="ORF">AVDCRST_MAG19-559</name>
</gene>
<keyword evidence="4" id="KW-0813">Transport</keyword>
<keyword evidence="7" id="KW-0408">Iron</keyword>
<dbReference type="Pfam" id="PF05187">
    <property type="entry name" value="Fer4_ETF_QO"/>
    <property type="match status" value="1"/>
</dbReference>
<dbReference type="GO" id="GO:0005506">
    <property type="term" value="F:iron ion binding"/>
    <property type="evidence" value="ECO:0007669"/>
    <property type="project" value="InterPro"/>
</dbReference>
<feature type="domain" description="4Fe-4S ferredoxin-type" evidence="10">
    <location>
        <begin position="86"/>
        <end position="116"/>
    </location>
</feature>
<keyword evidence="5" id="KW-0479">Metal-binding</keyword>
<dbReference type="EMBL" id="CADCWL010000024">
    <property type="protein sequence ID" value="CAA9548240.1"/>
    <property type="molecule type" value="Genomic_DNA"/>
</dbReference>
<dbReference type="Gene3D" id="3.30.70.20">
    <property type="match status" value="1"/>
</dbReference>
<keyword evidence="6" id="KW-0249">Electron transport</keyword>
<protein>
    <recommendedName>
        <fullName evidence="3">Ferredoxin-like protein</fullName>
    </recommendedName>
</protein>
<reference evidence="11" key="1">
    <citation type="submission" date="2020-02" db="EMBL/GenBank/DDBJ databases">
        <authorList>
            <person name="Meier V. D."/>
        </authorList>
    </citation>
    <scope>NUCLEOTIDE SEQUENCE</scope>
    <source>
        <strain evidence="11">AVDCRST_MAG19</strain>
    </source>
</reference>
<evidence type="ECO:0000256" key="4">
    <source>
        <dbReference type="ARBA" id="ARBA00022448"/>
    </source>
</evidence>
<comment type="similarity">
    <text evidence="2">To ferredoxins from P.putida and C.tartarivorum, ferredoxin I from A.vinelandii, ferredoxin II from D.desulfuricans.</text>
</comment>
<evidence type="ECO:0000256" key="5">
    <source>
        <dbReference type="ARBA" id="ARBA00022723"/>
    </source>
</evidence>
<evidence type="ECO:0000256" key="3">
    <source>
        <dbReference type="ARBA" id="ARBA00020378"/>
    </source>
</evidence>
<evidence type="ECO:0000256" key="1">
    <source>
        <dbReference type="ARBA" id="ARBA00003208"/>
    </source>
</evidence>
<evidence type="ECO:0000313" key="11">
    <source>
        <dbReference type="EMBL" id="CAA9548240.1"/>
    </source>
</evidence>
<evidence type="ECO:0000256" key="7">
    <source>
        <dbReference type="ARBA" id="ARBA00023004"/>
    </source>
</evidence>
<dbReference type="InterPro" id="IPR017896">
    <property type="entry name" value="4Fe4S_Fe-S-bd"/>
</dbReference>
<organism evidence="11">
    <name type="scientific">uncultured Thermomicrobiales bacterium</name>
    <dbReference type="NCBI Taxonomy" id="1645740"/>
    <lineage>
        <taxon>Bacteria</taxon>
        <taxon>Pseudomonadati</taxon>
        <taxon>Thermomicrobiota</taxon>
        <taxon>Thermomicrobia</taxon>
        <taxon>Thermomicrobiales</taxon>
        <taxon>environmental samples</taxon>
    </lineage>
</organism>
<dbReference type="AlphaFoldDB" id="A0A6J4UEA8"/>
<dbReference type="SUPFAM" id="SSF54862">
    <property type="entry name" value="4Fe-4S ferredoxins"/>
    <property type="match status" value="1"/>
</dbReference>
<dbReference type="PROSITE" id="PS51379">
    <property type="entry name" value="4FE4S_FER_2"/>
    <property type="match status" value="2"/>
</dbReference>
<evidence type="ECO:0000259" key="10">
    <source>
        <dbReference type="PROSITE" id="PS51379"/>
    </source>
</evidence>
<keyword evidence="8" id="KW-0411">Iron-sulfur</keyword>
<dbReference type="PANTHER" id="PTHR43082">
    <property type="entry name" value="FERREDOXIN-LIKE"/>
    <property type="match status" value="1"/>
</dbReference>
<evidence type="ECO:0000256" key="8">
    <source>
        <dbReference type="ARBA" id="ARBA00023014"/>
    </source>
</evidence>
<name>A0A6J4UEA8_9BACT</name>
<evidence type="ECO:0000256" key="9">
    <source>
        <dbReference type="ARBA" id="ARBA00023231"/>
    </source>
</evidence>
<dbReference type="GO" id="GO:0051536">
    <property type="term" value="F:iron-sulfur cluster binding"/>
    <property type="evidence" value="ECO:0007669"/>
    <property type="project" value="UniProtKB-KW"/>
</dbReference>
<comment type="function">
    <text evidence="1">Could be a 3Fe-4S cluster-containing protein.</text>
</comment>
<accession>A0A6J4UEA8</accession>
<dbReference type="InterPro" id="IPR007859">
    <property type="entry name" value="ETF-QO/FixX_C"/>
</dbReference>
<dbReference type="PANTHER" id="PTHR43082:SF3">
    <property type="entry name" value="FERREDOXIN-LIKE PROTEIN YDIT"/>
    <property type="match status" value="1"/>
</dbReference>